<proteinExistence type="predicted"/>
<reference evidence="2 3" key="1">
    <citation type="journal article" date="2019" name="Environ. Microbiol.">
        <title>Species interactions and distinct microbial communities in high Arctic permafrost affected cryosols are associated with the CH4 and CO2 gas fluxes.</title>
        <authorList>
            <person name="Altshuler I."/>
            <person name="Hamel J."/>
            <person name="Turney S."/>
            <person name="Magnuson E."/>
            <person name="Levesque R."/>
            <person name="Greer C."/>
            <person name="Whyte L.G."/>
        </authorList>
    </citation>
    <scope>NUCLEOTIDE SEQUENCE [LARGE SCALE GENOMIC DNA]</scope>
    <source>
        <strain evidence="2 3">E6.1</strain>
    </source>
</reference>
<dbReference type="Proteomes" id="UP000319931">
    <property type="component" value="Unassembled WGS sequence"/>
</dbReference>
<keyword evidence="1" id="KW-0472">Membrane</keyword>
<sequence>MEDIASPSLVADESIATLLSRVVSDAQQVARSEMDLQKAKLGSKVNDAKGGIVLALGAVVFGSLASIALVVGALLVLTPQVGPLAATAIVAGVLLVAAALFGFLASRHFKRIFGTAGAVA</sequence>
<gene>
    <name evidence="2" type="ORF">EAH76_19530</name>
</gene>
<accession>A0A502FHZ5</accession>
<evidence type="ECO:0000256" key="1">
    <source>
        <dbReference type="SAM" id="Phobius"/>
    </source>
</evidence>
<keyword evidence="1" id="KW-0812">Transmembrane</keyword>
<keyword evidence="1" id="KW-1133">Transmembrane helix</keyword>
<evidence type="ECO:0000313" key="2">
    <source>
        <dbReference type="EMBL" id="TPG49021.1"/>
    </source>
</evidence>
<dbReference type="EMBL" id="RCZC01000008">
    <property type="protein sequence ID" value="TPG49021.1"/>
    <property type="molecule type" value="Genomic_DNA"/>
</dbReference>
<dbReference type="AlphaFoldDB" id="A0A502FHZ5"/>
<organism evidence="2 3">
    <name type="scientific">Sphingomonas glacialis</name>
    <dbReference type="NCBI Taxonomy" id="658225"/>
    <lineage>
        <taxon>Bacteria</taxon>
        <taxon>Pseudomonadati</taxon>
        <taxon>Pseudomonadota</taxon>
        <taxon>Alphaproteobacteria</taxon>
        <taxon>Sphingomonadales</taxon>
        <taxon>Sphingomonadaceae</taxon>
        <taxon>Sphingomonas</taxon>
    </lineage>
</organism>
<keyword evidence="3" id="KW-1185">Reference proteome</keyword>
<name>A0A502FHZ5_9SPHN</name>
<comment type="caution">
    <text evidence="2">The sequence shown here is derived from an EMBL/GenBank/DDBJ whole genome shotgun (WGS) entry which is preliminary data.</text>
</comment>
<dbReference type="InterPro" id="IPR009937">
    <property type="entry name" value="Phage_holin_3_6"/>
</dbReference>
<protein>
    <submittedName>
        <fullName evidence="2">Phage holin family protein</fullName>
    </submittedName>
</protein>
<dbReference type="RefSeq" id="WP_140851967.1">
    <property type="nucleotide sequence ID" value="NZ_RCZC01000008.1"/>
</dbReference>
<feature type="transmembrane region" description="Helical" evidence="1">
    <location>
        <begin position="84"/>
        <end position="105"/>
    </location>
</feature>
<evidence type="ECO:0000313" key="3">
    <source>
        <dbReference type="Proteomes" id="UP000319931"/>
    </source>
</evidence>
<feature type="transmembrane region" description="Helical" evidence="1">
    <location>
        <begin position="52"/>
        <end position="78"/>
    </location>
</feature>
<dbReference type="OrthoDB" id="9890679at2"/>
<dbReference type="Pfam" id="PF07332">
    <property type="entry name" value="Phage_holin_3_6"/>
    <property type="match status" value="1"/>
</dbReference>